<evidence type="ECO:0000256" key="5">
    <source>
        <dbReference type="SAM" id="Phobius"/>
    </source>
</evidence>
<proteinExistence type="predicted"/>
<dbReference type="RefSeq" id="WP_117602308.1">
    <property type="nucleotide sequence ID" value="NZ_BHGK01000004.1"/>
</dbReference>
<keyword evidence="4 5" id="KW-0472">Membrane</keyword>
<dbReference type="Proteomes" id="UP000265643">
    <property type="component" value="Unassembled WGS sequence"/>
</dbReference>
<feature type="transmembrane region" description="Helical" evidence="5">
    <location>
        <begin position="21"/>
        <end position="44"/>
    </location>
</feature>
<keyword evidence="3 5" id="KW-1133">Transmembrane helix</keyword>
<accession>A0A391P2Y0</accession>
<dbReference type="AlphaFoldDB" id="A0A391P2Y0"/>
<evidence type="ECO:0000256" key="1">
    <source>
        <dbReference type="ARBA" id="ARBA00004141"/>
    </source>
</evidence>
<evidence type="ECO:0000313" key="7">
    <source>
        <dbReference type="Proteomes" id="UP000265643"/>
    </source>
</evidence>
<feature type="transmembrane region" description="Helical" evidence="5">
    <location>
        <begin position="56"/>
        <end position="85"/>
    </location>
</feature>
<keyword evidence="7" id="KW-1185">Reference proteome</keyword>
<gene>
    <name evidence="6" type="ORF">KGMB01110_28800</name>
</gene>
<feature type="transmembrane region" description="Helical" evidence="5">
    <location>
        <begin position="151"/>
        <end position="174"/>
    </location>
</feature>
<feature type="transmembrane region" description="Helical" evidence="5">
    <location>
        <begin position="97"/>
        <end position="119"/>
    </location>
</feature>
<comment type="caution">
    <text evidence="6">The sequence shown here is derived from an EMBL/GenBank/DDBJ whole genome shotgun (WGS) entry which is preliminary data.</text>
</comment>
<dbReference type="SUPFAM" id="SSF144091">
    <property type="entry name" value="Rhomboid-like"/>
    <property type="match status" value="1"/>
</dbReference>
<evidence type="ECO:0000313" key="6">
    <source>
        <dbReference type="EMBL" id="GCA68444.1"/>
    </source>
</evidence>
<feature type="transmembrane region" description="Helical" evidence="5">
    <location>
        <begin position="180"/>
        <end position="200"/>
    </location>
</feature>
<dbReference type="GO" id="GO:0016020">
    <property type="term" value="C:membrane"/>
    <property type="evidence" value="ECO:0007669"/>
    <property type="project" value="UniProtKB-SubCell"/>
</dbReference>
<keyword evidence="2 5" id="KW-0812">Transmembrane</keyword>
<feature type="transmembrane region" description="Helical" evidence="5">
    <location>
        <begin position="125"/>
        <end position="144"/>
    </location>
</feature>
<comment type="subcellular location">
    <subcellularLocation>
        <location evidence="1">Membrane</location>
        <topology evidence="1">Multi-pass membrane protein</topology>
    </subcellularLocation>
</comment>
<dbReference type="InterPro" id="IPR035952">
    <property type="entry name" value="Rhomboid-like_sf"/>
</dbReference>
<evidence type="ECO:0000256" key="3">
    <source>
        <dbReference type="ARBA" id="ARBA00022989"/>
    </source>
</evidence>
<organism evidence="6 7">
    <name type="scientific">Mediterraneibacter butyricigenes</name>
    <dbReference type="NCBI Taxonomy" id="2316025"/>
    <lineage>
        <taxon>Bacteria</taxon>
        <taxon>Bacillati</taxon>
        <taxon>Bacillota</taxon>
        <taxon>Clostridia</taxon>
        <taxon>Lachnospirales</taxon>
        <taxon>Lachnospiraceae</taxon>
        <taxon>Mediterraneibacter</taxon>
    </lineage>
</organism>
<dbReference type="Gene3D" id="1.20.1540.10">
    <property type="entry name" value="Rhomboid-like"/>
    <property type="match status" value="1"/>
</dbReference>
<evidence type="ECO:0008006" key="8">
    <source>
        <dbReference type="Google" id="ProtNLM"/>
    </source>
</evidence>
<reference evidence="7" key="1">
    <citation type="submission" date="2018-09" db="EMBL/GenBank/DDBJ databases">
        <title>Draft Genome Sequence of Mediterraneibacter sp. KCTC 15684.</title>
        <authorList>
            <person name="Kim J.S."/>
            <person name="Han K.I."/>
            <person name="Suh M.K."/>
            <person name="Lee K.C."/>
            <person name="Eom M.K."/>
            <person name="Lee J.H."/>
            <person name="Park S.H."/>
            <person name="Kang S.W."/>
            <person name="Park J.E."/>
            <person name="Oh B.S."/>
            <person name="Yu S.Y."/>
            <person name="Choi S.H."/>
            <person name="Lee D.H."/>
            <person name="Yoon H."/>
            <person name="Kim B."/>
            <person name="Yang S.J."/>
            <person name="Lee J.S."/>
        </authorList>
    </citation>
    <scope>NUCLEOTIDE SEQUENCE [LARGE SCALE GENOMIC DNA]</scope>
    <source>
        <strain evidence="7">KCTC 15684</strain>
    </source>
</reference>
<evidence type="ECO:0000256" key="4">
    <source>
        <dbReference type="ARBA" id="ARBA00023136"/>
    </source>
</evidence>
<dbReference type="EMBL" id="BHGK01000004">
    <property type="protein sequence ID" value="GCA68444.1"/>
    <property type="molecule type" value="Genomic_DNA"/>
</dbReference>
<sequence length="275" mass="31883">MDWISKLERKFGRYAITNLTLLFIGSNALGYLLMYTAPALLAYLTLEPGLILRGQVWRLITWIVIPSGGNVLAVIIMLFFYYSIGTSMERTWGTFRYNLYLFSGILFTVIGAFILYFIFGGGYGYGWYFSSYYLCLSIFLAFAASYPDMEVLLYFVIPLKVKWLAWLDVAYLAYDMIRGGFATRVVIIASLLNFVLFYFSTKNLKPYSPKERVRKAKYKQKMRPTNHYANGAKHKCAVCSRTELDDPSLEFRYCSKCNGNYEYCQDHLFTHVHIK</sequence>
<protein>
    <recommendedName>
        <fullName evidence="8">Peptidase S54 rhomboid domain-containing protein</fullName>
    </recommendedName>
</protein>
<evidence type="ECO:0000256" key="2">
    <source>
        <dbReference type="ARBA" id="ARBA00022692"/>
    </source>
</evidence>
<name>A0A391P2Y0_9FIRM</name>